<dbReference type="GO" id="GO:0005886">
    <property type="term" value="C:plasma membrane"/>
    <property type="evidence" value="ECO:0007669"/>
    <property type="project" value="UniProtKB-SubCell"/>
</dbReference>
<evidence type="ECO:0000256" key="2">
    <source>
        <dbReference type="ARBA" id="ARBA00005417"/>
    </source>
</evidence>
<evidence type="ECO:0000256" key="8">
    <source>
        <dbReference type="ARBA" id="ARBA00022840"/>
    </source>
</evidence>
<dbReference type="EMBL" id="JXMU01000007">
    <property type="protein sequence ID" value="KPB01830.1"/>
    <property type="molecule type" value="Genomic_DNA"/>
</dbReference>
<evidence type="ECO:0000256" key="1">
    <source>
        <dbReference type="ARBA" id="ARBA00004202"/>
    </source>
</evidence>
<keyword evidence="5" id="KW-0762">Sugar transport</keyword>
<dbReference type="CDD" id="cd03216">
    <property type="entry name" value="ABC_Carb_Monos_I"/>
    <property type="match status" value="1"/>
</dbReference>
<dbReference type="Pfam" id="PF00005">
    <property type="entry name" value="ABC_tran"/>
    <property type="match status" value="2"/>
</dbReference>
<keyword evidence="3" id="KW-0813">Transport</keyword>
<evidence type="ECO:0000313" key="13">
    <source>
        <dbReference type="Proteomes" id="UP000038011"/>
    </source>
</evidence>
<dbReference type="PANTHER" id="PTHR43790:SF9">
    <property type="entry name" value="GALACTOFURANOSE TRANSPORTER ATP-BINDING PROTEIN YTFR"/>
    <property type="match status" value="1"/>
</dbReference>
<organism evidence="12 13">
    <name type="scientific">Ahrensia marina</name>
    <dbReference type="NCBI Taxonomy" id="1514904"/>
    <lineage>
        <taxon>Bacteria</taxon>
        <taxon>Pseudomonadati</taxon>
        <taxon>Pseudomonadota</taxon>
        <taxon>Alphaproteobacteria</taxon>
        <taxon>Hyphomicrobiales</taxon>
        <taxon>Ahrensiaceae</taxon>
        <taxon>Ahrensia</taxon>
    </lineage>
</organism>
<evidence type="ECO:0000256" key="5">
    <source>
        <dbReference type="ARBA" id="ARBA00022597"/>
    </source>
</evidence>
<dbReference type="PROSITE" id="PS50893">
    <property type="entry name" value="ABC_TRANSPORTER_2"/>
    <property type="match status" value="2"/>
</dbReference>
<dbReference type="InterPro" id="IPR017871">
    <property type="entry name" value="ABC_transporter-like_CS"/>
</dbReference>
<dbReference type="InterPro" id="IPR050107">
    <property type="entry name" value="ABC_carbohydrate_import_ATPase"/>
</dbReference>
<name>A0A0M9GNC0_9HYPH</name>
<evidence type="ECO:0000256" key="4">
    <source>
        <dbReference type="ARBA" id="ARBA00022475"/>
    </source>
</evidence>
<dbReference type="GO" id="GO:0016887">
    <property type="term" value="F:ATP hydrolysis activity"/>
    <property type="evidence" value="ECO:0007669"/>
    <property type="project" value="InterPro"/>
</dbReference>
<evidence type="ECO:0000259" key="11">
    <source>
        <dbReference type="PROSITE" id="PS50893"/>
    </source>
</evidence>
<protein>
    <submittedName>
        <fullName evidence="12">ABC transporter ATP-binding protein</fullName>
    </submittedName>
</protein>
<dbReference type="InterPro" id="IPR027417">
    <property type="entry name" value="P-loop_NTPase"/>
</dbReference>
<keyword evidence="4" id="KW-1003">Cell membrane</keyword>
<comment type="similarity">
    <text evidence="2">Belongs to the ABC transporter superfamily.</text>
</comment>
<evidence type="ECO:0000256" key="7">
    <source>
        <dbReference type="ARBA" id="ARBA00022741"/>
    </source>
</evidence>
<dbReference type="Proteomes" id="UP000038011">
    <property type="component" value="Unassembled WGS sequence"/>
</dbReference>
<feature type="domain" description="ABC transporter" evidence="11">
    <location>
        <begin position="12"/>
        <end position="247"/>
    </location>
</feature>
<reference evidence="12 13" key="1">
    <citation type="submission" date="2015-01" db="EMBL/GenBank/DDBJ databases">
        <title>Ahrensia donghaiensis sp. nov., a novel dimethylsulphoniopropionate-cleavage bacterium isolated from seawater and emended descriptions of the genus Ahrensia and Ahrensia kielensis.</title>
        <authorList>
            <person name="Liu J."/>
        </authorList>
    </citation>
    <scope>NUCLEOTIDE SEQUENCE [LARGE SCALE GENOMIC DNA]</scope>
    <source>
        <strain evidence="12 13">LZD062</strain>
    </source>
</reference>
<accession>A0A0M9GNC0</accession>
<dbReference type="SMART" id="SM00382">
    <property type="entry name" value="AAA"/>
    <property type="match status" value="2"/>
</dbReference>
<dbReference type="PATRIC" id="fig|1514904.3.peg.3125"/>
<dbReference type="STRING" id="1514904.SU32_05495"/>
<keyword evidence="8 12" id="KW-0067">ATP-binding</keyword>
<dbReference type="OrthoDB" id="9805029at2"/>
<dbReference type="FunFam" id="3.40.50.300:FF:000127">
    <property type="entry name" value="Ribose import ATP-binding protein RbsA"/>
    <property type="match status" value="1"/>
</dbReference>
<keyword evidence="13" id="KW-1185">Reference proteome</keyword>
<proteinExistence type="inferred from homology"/>
<evidence type="ECO:0000256" key="9">
    <source>
        <dbReference type="ARBA" id="ARBA00022967"/>
    </source>
</evidence>
<dbReference type="Gene3D" id="3.40.50.300">
    <property type="entry name" value="P-loop containing nucleotide triphosphate hydrolases"/>
    <property type="match status" value="2"/>
</dbReference>
<dbReference type="PROSITE" id="PS00211">
    <property type="entry name" value="ABC_TRANSPORTER_1"/>
    <property type="match status" value="1"/>
</dbReference>
<sequence>MEESASAPKCVLAARRISKSFGAVPVLFSVSFDVCEGEVHALIGENGAGKSTLMKILAGFQPPTSGDILLDGEQIDLPPNGEAEDLGIVLIHQELNLAEQMTVEENIFLGRELTSRGFLDRLTMRRQVEVLLKQVGLDIAPTARISDLSIAQKQMVEITKAMNRNARILIMDEPTAVLTPSETKLFFRQVEQLKKRGVGIVFVSHKLAEVKEISDRVTIMRDGQWIGTKPTSELSLDDMAQMMVGRELSDLYPPMNEVDVDAPVILGVENLSTGKVKNVSFDLRKGEILGFSGLVGSGRTELFEAICGVVPVDSGTIKFDNEVVNFKSVSQARNAGLSYLTKDRKGKGLLLLQKMAPNMSLFSLPKFIKNMMIDQKAEEKALARGIRRFDIRTRDADIRVGDLSGGNQQKLLLAKMMETDPRVIIVDEPTRGIDVGTKQQIYHFIAALAAEGVSVVVISSEMPEIIGICHRVFVMREGRMMGALTGTEINENEIMRYAAGLKEAS</sequence>
<dbReference type="PANTHER" id="PTHR43790">
    <property type="entry name" value="CARBOHYDRATE TRANSPORT ATP-BINDING PROTEIN MG119-RELATED"/>
    <property type="match status" value="1"/>
</dbReference>
<comment type="caution">
    <text evidence="12">The sequence shown here is derived from an EMBL/GenBank/DDBJ whole genome shotgun (WGS) entry which is preliminary data.</text>
</comment>
<keyword evidence="7" id="KW-0547">Nucleotide-binding</keyword>
<keyword evidence="10" id="KW-0472">Membrane</keyword>
<dbReference type="InterPro" id="IPR003439">
    <property type="entry name" value="ABC_transporter-like_ATP-bd"/>
</dbReference>
<dbReference type="GO" id="GO:0005524">
    <property type="term" value="F:ATP binding"/>
    <property type="evidence" value="ECO:0007669"/>
    <property type="project" value="UniProtKB-KW"/>
</dbReference>
<evidence type="ECO:0000256" key="3">
    <source>
        <dbReference type="ARBA" id="ARBA00022448"/>
    </source>
</evidence>
<keyword evidence="6" id="KW-0677">Repeat</keyword>
<dbReference type="InterPro" id="IPR003593">
    <property type="entry name" value="AAA+_ATPase"/>
</dbReference>
<dbReference type="AlphaFoldDB" id="A0A0M9GNC0"/>
<dbReference type="SUPFAM" id="SSF52540">
    <property type="entry name" value="P-loop containing nucleoside triphosphate hydrolases"/>
    <property type="match status" value="2"/>
</dbReference>
<dbReference type="CDD" id="cd03215">
    <property type="entry name" value="ABC_Carb_Monos_II"/>
    <property type="match status" value="1"/>
</dbReference>
<comment type="subcellular location">
    <subcellularLocation>
        <location evidence="1">Cell membrane</location>
        <topology evidence="1">Peripheral membrane protein</topology>
    </subcellularLocation>
</comment>
<dbReference type="RefSeq" id="WP_053998350.1">
    <property type="nucleotide sequence ID" value="NZ_JXMU01000007.1"/>
</dbReference>
<keyword evidence="9" id="KW-1278">Translocase</keyword>
<gene>
    <name evidence="12" type="ORF">SU32_05495</name>
</gene>
<evidence type="ECO:0000313" key="12">
    <source>
        <dbReference type="EMBL" id="KPB01830.1"/>
    </source>
</evidence>
<feature type="domain" description="ABC transporter" evidence="11">
    <location>
        <begin position="255"/>
        <end position="502"/>
    </location>
</feature>
<evidence type="ECO:0000256" key="6">
    <source>
        <dbReference type="ARBA" id="ARBA00022737"/>
    </source>
</evidence>
<evidence type="ECO:0000256" key="10">
    <source>
        <dbReference type="ARBA" id="ARBA00023136"/>
    </source>
</evidence>